<evidence type="ECO:0000256" key="12">
    <source>
        <dbReference type="PROSITE-ProRule" id="PRU00110"/>
    </source>
</evidence>
<feature type="domain" description="Histidine kinase" evidence="17">
    <location>
        <begin position="476"/>
        <end position="694"/>
    </location>
</feature>
<evidence type="ECO:0000256" key="10">
    <source>
        <dbReference type="ARBA" id="ARBA00064003"/>
    </source>
</evidence>
<dbReference type="Gene3D" id="1.20.120.160">
    <property type="entry name" value="HPT domain"/>
    <property type="match status" value="1"/>
</dbReference>
<feature type="modified residue" description="4-aspartylphosphate" evidence="13">
    <location>
        <position position="761"/>
    </location>
</feature>
<dbReference type="NCBIfam" id="TIGR02956">
    <property type="entry name" value="TMAO_torS"/>
    <property type="match status" value="1"/>
</dbReference>
<dbReference type="SMART" id="SM00448">
    <property type="entry name" value="REC"/>
    <property type="match status" value="1"/>
</dbReference>
<feature type="domain" description="HPt" evidence="20">
    <location>
        <begin position="891"/>
        <end position="985"/>
    </location>
</feature>
<dbReference type="InterPro" id="IPR003661">
    <property type="entry name" value="HisK_dim/P_dom"/>
</dbReference>
<keyword evidence="8" id="KW-0067">ATP-binding</keyword>
<evidence type="ECO:0000259" key="17">
    <source>
        <dbReference type="PROSITE" id="PS50109"/>
    </source>
</evidence>
<dbReference type="InterPro" id="IPR014302">
    <property type="entry name" value="Sig_transdc_His_kinase_TorS"/>
</dbReference>
<evidence type="ECO:0000256" key="1">
    <source>
        <dbReference type="ARBA" id="ARBA00000085"/>
    </source>
</evidence>
<dbReference type="InterPro" id="IPR008207">
    <property type="entry name" value="Sig_transdc_His_kin_Hpt_dom"/>
</dbReference>
<dbReference type="InterPro" id="IPR036097">
    <property type="entry name" value="HisK_dim/P_sf"/>
</dbReference>
<dbReference type="STRING" id="1903952.BIT28_12800"/>
<dbReference type="AlphaFoldDB" id="A0A1Q9GK10"/>
<comment type="subcellular location">
    <subcellularLocation>
        <location evidence="2">Membrane</location>
    </subcellularLocation>
</comment>
<feature type="compositionally biased region" description="Basic and acidic residues" evidence="15">
    <location>
        <begin position="847"/>
        <end position="863"/>
    </location>
</feature>
<dbReference type="CDD" id="cd16172">
    <property type="entry name" value="TorS_sensor_domain"/>
    <property type="match status" value="1"/>
</dbReference>
<evidence type="ECO:0000256" key="11">
    <source>
        <dbReference type="ARBA" id="ARBA00068150"/>
    </source>
</evidence>
<feature type="modified residue" description="Phosphohistidine" evidence="12">
    <location>
        <position position="930"/>
    </location>
</feature>
<evidence type="ECO:0000256" key="7">
    <source>
        <dbReference type="ARBA" id="ARBA00022777"/>
    </source>
</evidence>
<keyword evidence="14" id="KW-0175">Coiled coil</keyword>
<dbReference type="InterPro" id="IPR001789">
    <property type="entry name" value="Sig_transdc_resp-reg_receiver"/>
</dbReference>
<keyword evidence="16" id="KW-0472">Membrane</keyword>
<dbReference type="PANTHER" id="PTHR45339:SF5">
    <property type="entry name" value="HISTIDINE KINASE"/>
    <property type="match status" value="1"/>
</dbReference>
<dbReference type="CDD" id="cd06225">
    <property type="entry name" value="HAMP"/>
    <property type="match status" value="1"/>
</dbReference>
<evidence type="ECO:0000256" key="4">
    <source>
        <dbReference type="ARBA" id="ARBA00022553"/>
    </source>
</evidence>
<protein>
    <recommendedName>
        <fullName evidence="11">Sensory/regulatory protein RpfC</fullName>
        <ecNumber evidence="3">2.7.13.3</ecNumber>
    </recommendedName>
</protein>
<reference evidence="21 22" key="1">
    <citation type="submission" date="2016-09" db="EMBL/GenBank/DDBJ databases">
        <title>Photobacterium proteolyticum sp. nov. a protease producing bacterium isolated from ocean sediments of Laizhou Bay.</title>
        <authorList>
            <person name="Li Y."/>
        </authorList>
    </citation>
    <scope>NUCLEOTIDE SEQUENCE [LARGE SCALE GENOMIC DNA]</scope>
    <source>
        <strain evidence="21 22">13-12</strain>
    </source>
</reference>
<comment type="subunit">
    <text evidence="10">At low DSF concentrations, interacts with RpfF.</text>
</comment>
<proteinExistence type="predicted"/>
<feature type="transmembrane region" description="Helical" evidence="16">
    <location>
        <begin position="12"/>
        <end position="37"/>
    </location>
</feature>
<dbReference type="SMART" id="SM00304">
    <property type="entry name" value="HAMP"/>
    <property type="match status" value="1"/>
</dbReference>
<dbReference type="OrthoDB" id="6724607at2"/>
<dbReference type="PANTHER" id="PTHR45339">
    <property type="entry name" value="HYBRID SIGNAL TRANSDUCTION HISTIDINE KINASE J"/>
    <property type="match status" value="1"/>
</dbReference>
<dbReference type="PROSITE" id="PS50109">
    <property type="entry name" value="HIS_KIN"/>
    <property type="match status" value="1"/>
</dbReference>
<dbReference type="InterPro" id="IPR003594">
    <property type="entry name" value="HATPase_dom"/>
</dbReference>
<dbReference type="PROSITE" id="PS50885">
    <property type="entry name" value="HAMP"/>
    <property type="match status" value="1"/>
</dbReference>
<feature type="coiled-coil region" evidence="14">
    <location>
        <begin position="442"/>
        <end position="469"/>
    </location>
</feature>
<keyword evidence="7 21" id="KW-0418">Kinase</keyword>
<dbReference type="Pfam" id="PF21689">
    <property type="entry name" value="TorS_sensor_domain"/>
    <property type="match status" value="1"/>
</dbReference>
<dbReference type="SMART" id="SM00388">
    <property type="entry name" value="HisKA"/>
    <property type="match status" value="1"/>
</dbReference>
<dbReference type="FunFam" id="1.10.287.130:FF:000002">
    <property type="entry name" value="Two-component osmosensing histidine kinase"/>
    <property type="match status" value="1"/>
</dbReference>
<evidence type="ECO:0000259" key="20">
    <source>
        <dbReference type="PROSITE" id="PS50894"/>
    </source>
</evidence>
<accession>A0A1Q9GK10</accession>
<keyword evidence="16" id="KW-1133">Transmembrane helix</keyword>
<dbReference type="Gene3D" id="1.20.58.920">
    <property type="match status" value="1"/>
</dbReference>
<dbReference type="EC" id="2.7.13.3" evidence="3"/>
<dbReference type="GO" id="GO:0000155">
    <property type="term" value="F:phosphorelay sensor kinase activity"/>
    <property type="evidence" value="ECO:0007669"/>
    <property type="project" value="InterPro"/>
</dbReference>
<dbReference type="GO" id="GO:0005886">
    <property type="term" value="C:plasma membrane"/>
    <property type="evidence" value="ECO:0007669"/>
    <property type="project" value="UniProtKB-SubCell"/>
</dbReference>
<dbReference type="Gene3D" id="1.10.287.130">
    <property type="match status" value="1"/>
</dbReference>
<keyword evidence="22" id="KW-1185">Reference proteome</keyword>
<keyword evidence="6" id="KW-0547">Nucleotide-binding</keyword>
<evidence type="ECO:0000313" key="22">
    <source>
        <dbReference type="Proteomes" id="UP000186905"/>
    </source>
</evidence>
<dbReference type="InterPro" id="IPR036641">
    <property type="entry name" value="HPT_dom_sf"/>
</dbReference>
<feature type="domain" description="HAMP" evidence="19">
    <location>
        <begin position="360"/>
        <end position="412"/>
    </location>
</feature>
<dbReference type="CDD" id="cd00088">
    <property type="entry name" value="HPT"/>
    <property type="match status" value="1"/>
</dbReference>
<evidence type="ECO:0000256" key="3">
    <source>
        <dbReference type="ARBA" id="ARBA00012438"/>
    </source>
</evidence>
<dbReference type="InterPro" id="IPR011006">
    <property type="entry name" value="CheY-like_superfamily"/>
</dbReference>
<dbReference type="SUPFAM" id="SSF55874">
    <property type="entry name" value="ATPase domain of HSP90 chaperone/DNA topoisomerase II/histidine kinase"/>
    <property type="match status" value="1"/>
</dbReference>
<keyword evidence="4 13" id="KW-0597">Phosphoprotein</keyword>
<dbReference type="RefSeq" id="WP_075765185.1">
    <property type="nucleotide sequence ID" value="NZ_MJIL01000079.1"/>
</dbReference>
<dbReference type="InterPro" id="IPR004358">
    <property type="entry name" value="Sig_transdc_His_kin-like_C"/>
</dbReference>
<dbReference type="Gene3D" id="3.30.565.10">
    <property type="entry name" value="Histidine kinase-like ATPase, C-terminal domain"/>
    <property type="match status" value="1"/>
</dbReference>
<dbReference type="Pfam" id="PF01627">
    <property type="entry name" value="Hpt"/>
    <property type="match status" value="1"/>
</dbReference>
<dbReference type="PROSITE" id="PS50110">
    <property type="entry name" value="RESPONSE_REGULATORY"/>
    <property type="match status" value="1"/>
</dbReference>
<evidence type="ECO:0000256" key="9">
    <source>
        <dbReference type="ARBA" id="ARBA00023012"/>
    </source>
</evidence>
<dbReference type="Pfam" id="PF02518">
    <property type="entry name" value="HATPase_c"/>
    <property type="match status" value="1"/>
</dbReference>
<dbReference type="PRINTS" id="PR00344">
    <property type="entry name" value="BCTRLSENSOR"/>
</dbReference>
<evidence type="ECO:0000256" key="5">
    <source>
        <dbReference type="ARBA" id="ARBA00022679"/>
    </source>
</evidence>
<dbReference type="CDD" id="cd17546">
    <property type="entry name" value="REC_hyHK_CKI1_RcsC-like"/>
    <property type="match status" value="1"/>
</dbReference>
<dbReference type="PIRSF" id="PIRSF036437">
    <property type="entry name" value="HK_TorS"/>
    <property type="match status" value="1"/>
</dbReference>
<dbReference type="GO" id="GO:0005524">
    <property type="term" value="F:ATP binding"/>
    <property type="evidence" value="ECO:0007669"/>
    <property type="project" value="UniProtKB-KW"/>
</dbReference>
<sequence>MTFTPSGIGRKLLIAFSSMAGLMIIAAVIGVAGFSLVAKTERTVINSAVPALAEARELSDLSTRIIFTAQVLAKSTTEQERERQGKALTIHIEGLKHSLRELEQYSFESTLVGQLEDDVKRIVDNLAMLGLLVGRKIDLQAQVNTLTEEMANATLQIDSLSQSQVSNANTIAVANVSRIYDLVDAGDTPAVFKALDSLVEVDMDLTERLFELRFLSLQVINMLDDSNRVDSITSLLAIKERYNNAVSVMHHRVKSVEDPSRSVQLLELTQTLNHGGMLFGTQEQLLYAKKDVERMEQQNLVLFQQLNQTVGDIITAANEGTQQAVTKVDETLTVARNSLIGISVVGLLVLVLIMWRYVYARVISRINDYSHALMSLARGDLEIRLSVQGEDELAQMGRAIMVARDTAYERHRLAQVESKIRSELQQHKTSLERLVAQRTSELEKANCKLNLEVENHAKARAEAEKANRAKSAFLATMSHEIRTPMNGVLGTASLLADTGLTAKQSRYLDVINRSGESLLDILNDVLDYSKIEAGHLDIRLNDFSLSELVSDVYDMLESRALAKRIKLVSHIEPGTNDYWVSDATRVRQVLVNLVSNAIKFTDEGQVRIQVSQDPTFVDELLFEVEDTGIGIAEGEQKSMFDAFQQSLEGRQTMGGTGLGLAISRRIIEAMGGQIGVRSTPNKGSCFWFTLKLQPGQRSHVVDSQAQALSSAHILLVEDNPVNSLVAEGFLHRLGHTVVIAEDGKQAEQVYAEQKFDIALLDINLPDTDGVTLLHKLRRIEEARHKEAWFEPTPMVAFSAHVFREEVEIYLASGFAGFLPKPLVEKQLVETLGSILSGDKRVVVEDKVSRTVQEDRPNHEKEQNQEQYEVDNEQVWPLLDENVLGSDLKVLGEAQVNKLISLFVDSSSETLDKLLVEIDNGNLQQVSSLAHTLKGAAGTMGLTRLHKVCLAFEKSAKEGDISQLDASELSVVFDESKQALFAAFSS</sequence>
<dbReference type="SUPFAM" id="SSF47384">
    <property type="entry name" value="Homodimeric domain of signal transducing histidine kinase"/>
    <property type="match status" value="1"/>
</dbReference>
<comment type="catalytic activity">
    <reaction evidence="1">
        <text>ATP + protein L-histidine = ADP + protein N-phospho-L-histidine.</text>
        <dbReference type="EC" id="2.7.13.3"/>
    </reaction>
</comment>
<dbReference type="PROSITE" id="PS50894">
    <property type="entry name" value="HPT"/>
    <property type="match status" value="1"/>
</dbReference>
<keyword evidence="16" id="KW-0812">Transmembrane</keyword>
<evidence type="ECO:0000259" key="19">
    <source>
        <dbReference type="PROSITE" id="PS50885"/>
    </source>
</evidence>
<feature type="transmembrane region" description="Helical" evidence="16">
    <location>
        <begin position="339"/>
        <end position="359"/>
    </location>
</feature>
<dbReference type="Pfam" id="PF00072">
    <property type="entry name" value="Response_reg"/>
    <property type="match status" value="1"/>
</dbReference>
<feature type="domain" description="Response regulatory" evidence="18">
    <location>
        <begin position="712"/>
        <end position="835"/>
    </location>
</feature>
<gene>
    <name evidence="21" type="ORF">BIT28_12800</name>
</gene>
<keyword evidence="5" id="KW-0808">Transferase</keyword>
<dbReference type="SUPFAM" id="SSF47226">
    <property type="entry name" value="Histidine-containing phosphotransfer domain, HPT domain"/>
    <property type="match status" value="1"/>
</dbReference>
<evidence type="ECO:0000256" key="13">
    <source>
        <dbReference type="PROSITE-ProRule" id="PRU00169"/>
    </source>
</evidence>
<evidence type="ECO:0000256" key="15">
    <source>
        <dbReference type="SAM" id="MobiDB-lite"/>
    </source>
</evidence>
<dbReference type="FunFam" id="3.30.565.10:FF:000010">
    <property type="entry name" value="Sensor histidine kinase RcsC"/>
    <property type="match status" value="1"/>
</dbReference>
<evidence type="ECO:0000256" key="6">
    <source>
        <dbReference type="ARBA" id="ARBA00022741"/>
    </source>
</evidence>
<dbReference type="InterPro" id="IPR005467">
    <property type="entry name" value="His_kinase_dom"/>
</dbReference>
<dbReference type="Gene3D" id="3.40.50.2300">
    <property type="match status" value="1"/>
</dbReference>
<dbReference type="CDD" id="cd16922">
    <property type="entry name" value="HATPase_EvgS-ArcB-TorS-like"/>
    <property type="match status" value="1"/>
</dbReference>
<evidence type="ECO:0000256" key="14">
    <source>
        <dbReference type="SAM" id="Coils"/>
    </source>
</evidence>
<evidence type="ECO:0000256" key="2">
    <source>
        <dbReference type="ARBA" id="ARBA00004370"/>
    </source>
</evidence>
<dbReference type="Pfam" id="PF00512">
    <property type="entry name" value="HisKA"/>
    <property type="match status" value="1"/>
</dbReference>
<dbReference type="SUPFAM" id="SSF52172">
    <property type="entry name" value="CheY-like"/>
    <property type="match status" value="1"/>
</dbReference>
<dbReference type="InterPro" id="IPR037952">
    <property type="entry name" value="Sensor_TorS"/>
</dbReference>
<name>A0A1Q9GK10_9GAMM</name>
<dbReference type="EMBL" id="MJIL01000079">
    <property type="protein sequence ID" value="OLQ74837.1"/>
    <property type="molecule type" value="Genomic_DNA"/>
</dbReference>
<organism evidence="21 22">
    <name type="scientific">Photobacterium proteolyticum</name>
    <dbReference type="NCBI Taxonomy" id="1903952"/>
    <lineage>
        <taxon>Bacteria</taxon>
        <taxon>Pseudomonadati</taxon>
        <taxon>Pseudomonadota</taxon>
        <taxon>Gammaproteobacteria</taxon>
        <taxon>Vibrionales</taxon>
        <taxon>Vibrionaceae</taxon>
        <taxon>Photobacterium</taxon>
    </lineage>
</organism>
<keyword evidence="9" id="KW-0902">Two-component regulatory system</keyword>
<evidence type="ECO:0000313" key="21">
    <source>
        <dbReference type="EMBL" id="OLQ74837.1"/>
    </source>
</evidence>
<dbReference type="InterPro" id="IPR003660">
    <property type="entry name" value="HAMP_dom"/>
</dbReference>
<evidence type="ECO:0000256" key="8">
    <source>
        <dbReference type="ARBA" id="ARBA00022840"/>
    </source>
</evidence>
<evidence type="ECO:0000256" key="16">
    <source>
        <dbReference type="SAM" id="Phobius"/>
    </source>
</evidence>
<comment type="caution">
    <text evidence="21">The sequence shown here is derived from an EMBL/GenBank/DDBJ whole genome shotgun (WGS) entry which is preliminary data.</text>
</comment>
<dbReference type="SMART" id="SM00387">
    <property type="entry name" value="HATPase_c"/>
    <property type="match status" value="1"/>
</dbReference>
<dbReference type="CDD" id="cd00082">
    <property type="entry name" value="HisKA"/>
    <property type="match status" value="1"/>
</dbReference>
<dbReference type="Proteomes" id="UP000186905">
    <property type="component" value="Unassembled WGS sequence"/>
</dbReference>
<feature type="region of interest" description="Disordered" evidence="15">
    <location>
        <begin position="847"/>
        <end position="868"/>
    </location>
</feature>
<dbReference type="InterPro" id="IPR036890">
    <property type="entry name" value="HATPase_C_sf"/>
</dbReference>
<dbReference type="InterPro" id="IPR038188">
    <property type="entry name" value="TorS_sensor_sf"/>
</dbReference>
<dbReference type="Pfam" id="PF00672">
    <property type="entry name" value="HAMP"/>
    <property type="match status" value="1"/>
</dbReference>
<feature type="coiled-coil region" evidence="14">
    <location>
        <begin position="136"/>
        <end position="163"/>
    </location>
</feature>
<evidence type="ECO:0000259" key="18">
    <source>
        <dbReference type="PROSITE" id="PS50110"/>
    </source>
</evidence>
<dbReference type="SMART" id="SM00073">
    <property type="entry name" value="HPT"/>
    <property type="match status" value="1"/>
</dbReference>
<dbReference type="Gene3D" id="6.10.340.10">
    <property type="match status" value="1"/>
</dbReference>